<dbReference type="AlphaFoldDB" id="A0A1I6E186"/>
<reference evidence="2 3" key="1">
    <citation type="submission" date="2016-10" db="EMBL/GenBank/DDBJ databases">
        <authorList>
            <person name="de Groot N.N."/>
        </authorList>
    </citation>
    <scope>NUCLEOTIDE SEQUENCE [LARGE SCALE GENOMIC DNA]</scope>
    <source>
        <strain evidence="3">KMM 9023,NRIC 0796,JCM 17311,KCTC 23692</strain>
    </source>
</reference>
<evidence type="ECO:0000313" key="2">
    <source>
        <dbReference type="EMBL" id="SFR11455.1"/>
    </source>
</evidence>
<dbReference type="STRING" id="871652.SAMN04515673_106206"/>
<gene>
    <name evidence="2" type="ORF">SAMN04515673_106206</name>
</gene>
<evidence type="ECO:0000256" key="1">
    <source>
        <dbReference type="SAM" id="Phobius"/>
    </source>
</evidence>
<keyword evidence="3" id="KW-1185">Reference proteome</keyword>
<name>A0A1I6E186_9RHOB</name>
<keyword evidence="1" id="KW-0812">Transmembrane</keyword>
<accession>A0A1I6E186</accession>
<evidence type="ECO:0000313" key="3">
    <source>
        <dbReference type="Proteomes" id="UP000199302"/>
    </source>
</evidence>
<organism evidence="2 3">
    <name type="scientific">Poseidonocella sedimentorum</name>
    <dbReference type="NCBI Taxonomy" id="871652"/>
    <lineage>
        <taxon>Bacteria</taxon>
        <taxon>Pseudomonadati</taxon>
        <taxon>Pseudomonadota</taxon>
        <taxon>Alphaproteobacteria</taxon>
        <taxon>Rhodobacterales</taxon>
        <taxon>Roseobacteraceae</taxon>
        <taxon>Poseidonocella</taxon>
    </lineage>
</organism>
<proteinExistence type="predicted"/>
<keyword evidence="1" id="KW-1133">Transmembrane helix</keyword>
<sequence>MTFPEWTKPGVYGALIGAVAVSVLGFTWGGWTTSGGAREMADNLAAEQVTLAMVPVCLDLSRADAERVAILATLREASGFQQRNAMMETGWATLPGTDTPNRDLADACLAELELDGS</sequence>
<protein>
    <submittedName>
        <fullName evidence="2">Uncharacterized protein</fullName>
    </submittedName>
</protein>
<dbReference type="EMBL" id="FOYI01000006">
    <property type="protein sequence ID" value="SFR11455.1"/>
    <property type="molecule type" value="Genomic_DNA"/>
</dbReference>
<dbReference type="RefSeq" id="WP_092080582.1">
    <property type="nucleotide sequence ID" value="NZ_FOYI01000006.1"/>
</dbReference>
<dbReference type="OrthoDB" id="5514977at2"/>
<keyword evidence="1" id="KW-0472">Membrane</keyword>
<dbReference type="Proteomes" id="UP000199302">
    <property type="component" value="Unassembled WGS sequence"/>
</dbReference>
<feature type="transmembrane region" description="Helical" evidence="1">
    <location>
        <begin position="12"/>
        <end position="31"/>
    </location>
</feature>